<evidence type="ECO:0000313" key="3">
    <source>
        <dbReference type="Proteomes" id="UP001596915"/>
    </source>
</evidence>
<comment type="caution">
    <text evidence="2">The sequence shown here is derived from an EMBL/GenBank/DDBJ whole genome shotgun (WGS) entry which is preliminary data.</text>
</comment>
<dbReference type="EMBL" id="JBHTGL010000008">
    <property type="protein sequence ID" value="MFD0629309.1"/>
    <property type="molecule type" value="Genomic_DNA"/>
</dbReference>
<reference evidence="2" key="1">
    <citation type="journal article" date="2014" name="Int. J. Syst. Evol. Microbiol.">
        <title>Complete genome of a new Firmicutes species belonging to the dominant human colonic microbiota ('Ruminococcus bicirculans') reveals two chromosomes and a selective capacity to utilize plant glucans.</title>
        <authorList>
            <consortium name="NISC Comparative Sequencing Program"/>
            <person name="Wegmann U."/>
            <person name="Louis P."/>
            <person name="Goesmann A."/>
            <person name="Henrissat B."/>
            <person name="Duncan S.H."/>
            <person name="Flint H.J."/>
        </authorList>
    </citation>
    <scope>NUCLEOTIDE SEQUENCE</scope>
    <source>
        <strain evidence="2">JCM 12607</strain>
    </source>
</reference>
<evidence type="ECO:0000313" key="2">
    <source>
        <dbReference type="EMBL" id="MFD0629309.1"/>
    </source>
</evidence>
<evidence type="ECO:0000313" key="1">
    <source>
        <dbReference type="EMBL" id="MFD0621558.1"/>
    </source>
</evidence>
<dbReference type="Proteomes" id="UP001596915">
    <property type="component" value="Unassembled WGS sequence"/>
</dbReference>
<reference evidence="2" key="3">
    <citation type="submission" date="2024-09" db="EMBL/GenBank/DDBJ databases">
        <authorList>
            <person name="Sun Q."/>
            <person name="Mori K."/>
        </authorList>
    </citation>
    <scope>NUCLEOTIDE SEQUENCE</scope>
    <source>
        <strain evidence="2">JCM 12607</strain>
    </source>
</reference>
<gene>
    <name evidence="1" type="ORF">ACFQ2K_00770</name>
    <name evidence="2" type="ORF">ACFQ2K_48610</name>
</gene>
<proteinExistence type="predicted"/>
<sequence>MGGNVHRAAEAAVRLPVGDLLRQALELEQEVHALVESAVVAERERGTTWDQIGAAAGTTRQSAHGRWSASIGTWSRLGRAISGTKPTEEIVAFLDKRYALLEPERTNAVSAGLDATRHPGSTAYEESLRTRGRDLHARRTELSRGDRRLDKERKRLKDPSDRTGWLRLAANLTASADAQDAVARVYNELVTAEPALAEEHRASADTHRGYAQNARNYAELALEQAGKL</sequence>
<reference evidence="3" key="2">
    <citation type="journal article" date="2019" name="Int. J. Syst. Evol. Microbiol.">
        <title>The Global Catalogue of Microorganisms (GCM) 10K type strain sequencing project: providing services to taxonomists for standard genome sequencing and annotation.</title>
        <authorList>
            <consortium name="The Broad Institute Genomics Platform"/>
            <consortium name="The Broad Institute Genome Sequencing Center for Infectious Disease"/>
            <person name="Wu L."/>
            <person name="Ma J."/>
        </authorList>
    </citation>
    <scope>NUCLEOTIDE SEQUENCE [LARGE SCALE GENOMIC DNA]</scope>
    <source>
        <strain evidence="3">JCM 12607</strain>
    </source>
</reference>
<organism evidence="2 3">
    <name type="scientific">Streptomyces sanglieri</name>
    <dbReference type="NCBI Taxonomy" id="193460"/>
    <lineage>
        <taxon>Bacteria</taxon>
        <taxon>Bacillati</taxon>
        <taxon>Actinomycetota</taxon>
        <taxon>Actinomycetes</taxon>
        <taxon>Kitasatosporales</taxon>
        <taxon>Streptomycetaceae</taxon>
        <taxon>Streptomyces</taxon>
    </lineage>
</organism>
<accession>A0ABW2X662</accession>
<dbReference type="EMBL" id="JBHTGL010000001">
    <property type="protein sequence ID" value="MFD0621558.1"/>
    <property type="molecule type" value="Genomic_DNA"/>
</dbReference>
<keyword evidence="3" id="KW-1185">Reference proteome</keyword>
<protein>
    <submittedName>
        <fullName evidence="2">Uncharacterized protein</fullName>
    </submittedName>
</protein>
<name>A0ABW2X662_9ACTN</name>